<keyword evidence="10" id="KW-1185">Reference proteome</keyword>
<dbReference type="InterPro" id="IPR015883">
    <property type="entry name" value="Glyco_hydro_20_cat"/>
</dbReference>
<dbReference type="GO" id="GO:0005975">
    <property type="term" value="P:carbohydrate metabolic process"/>
    <property type="evidence" value="ECO:0007669"/>
    <property type="project" value="InterPro"/>
</dbReference>
<feature type="non-terminal residue" evidence="9">
    <location>
        <position position="1"/>
    </location>
</feature>
<protein>
    <recommendedName>
        <fullName evidence="3">beta-N-acetylhexosaminidase</fullName>
        <ecNumber evidence="3">3.2.1.52</ecNumber>
    </recommendedName>
    <alternativeName>
        <fullName evidence="6">Beta-N-acetylhexosaminidase</fullName>
    </alternativeName>
    <alternativeName>
        <fullName evidence="7">N-acetyl-beta-glucosaminidase</fullName>
    </alternativeName>
</protein>
<dbReference type="InterPro" id="IPR015882">
    <property type="entry name" value="HEX_bac_N"/>
</dbReference>
<dbReference type="SUPFAM" id="SSF49384">
    <property type="entry name" value="Carbohydrate-binding domain"/>
    <property type="match status" value="2"/>
</dbReference>
<evidence type="ECO:0000256" key="4">
    <source>
        <dbReference type="ARBA" id="ARBA00022801"/>
    </source>
</evidence>
<proteinExistence type="inferred from homology"/>
<dbReference type="Proteomes" id="UP001186944">
    <property type="component" value="Unassembled WGS sequence"/>
</dbReference>
<gene>
    <name evidence="9" type="ORF">FSP39_005676</name>
</gene>
<evidence type="ECO:0000256" key="3">
    <source>
        <dbReference type="ARBA" id="ARBA00012663"/>
    </source>
</evidence>
<dbReference type="Pfam" id="PF03174">
    <property type="entry name" value="CHB_HEX_C"/>
    <property type="match status" value="1"/>
</dbReference>
<keyword evidence="5" id="KW-0326">Glycosidase</keyword>
<evidence type="ECO:0000256" key="5">
    <source>
        <dbReference type="ARBA" id="ARBA00023295"/>
    </source>
</evidence>
<comment type="similarity">
    <text evidence="2">Belongs to the glycosyl hydrolase 20 family.</text>
</comment>
<dbReference type="Gene3D" id="2.60.40.290">
    <property type="match status" value="2"/>
</dbReference>
<evidence type="ECO:0000313" key="9">
    <source>
        <dbReference type="EMBL" id="KAK3094743.1"/>
    </source>
</evidence>
<evidence type="ECO:0000256" key="6">
    <source>
        <dbReference type="ARBA" id="ARBA00030512"/>
    </source>
</evidence>
<dbReference type="InterPro" id="IPR014756">
    <property type="entry name" value="Ig_E-set"/>
</dbReference>
<organism evidence="9 10">
    <name type="scientific">Pinctada imbricata</name>
    <name type="common">Atlantic pearl-oyster</name>
    <name type="synonym">Pinctada martensii</name>
    <dbReference type="NCBI Taxonomy" id="66713"/>
    <lineage>
        <taxon>Eukaryota</taxon>
        <taxon>Metazoa</taxon>
        <taxon>Spiralia</taxon>
        <taxon>Lophotrochozoa</taxon>
        <taxon>Mollusca</taxon>
        <taxon>Bivalvia</taxon>
        <taxon>Autobranchia</taxon>
        <taxon>Pteriomorphia</taxon>
        <taxon>Pterioida</taxon>
        <taxon>Pterioidea</taxon>
        <taxon>Pteriidae</taxon>
        <taxon>Pinctada</taxon>
    </lineage>
</organism>
<dbReference type="InterPro" id="IPR017853">
    <property type="entry name" value="GH"/>
</dbReference>
<dbReference type="PRINTS" id="PR00738">
    <property type="entry name" value="GLHYDRLASE20"/>
</dbReference>
<dbReference type="Pfam" id="PF02838">
    <property type="entry name" value="Glyco_hydro_20b"/>
    <property type="match status" value="2"/>
</dbReference>
<dbReference type="SUPFAM" id="SSF55545">
    <property type="entry name" value="beta-N-acetylhexosaminidase-like domain"/>
    <property type="match status" value="2"/>
</dbReference>
<evidence type="ECO:0000256" key="7">
    <source>
        <dbReference type="ARBA" id="ARBA00033000"/>
    </source>
</evidence>
<dbReference type="SUPFAM" id="SSF51445">
    <property type="entry name" value="(Trans)glycosidases"/>
    <property type="match status" value="2"/>
</dbReference>
<dbReference type="GO" id="GO:0004563">
    <property type="term" value="F:beta-N-acetylhexosaminidase activity"/>
    <property type="evidence" value="ECO:0007669"/>
    <property type="project" value="UniProtKB-EC"/>
</dbReference>
<dbReference type="InterPro" id="IPR008965">
    <property type="entry name" value="CBM2/CBM3_carb-bd_dom_sf"/>
</dbReference>
<dbReference type="EMBL" id="VSWD01000008">
    <property type="protein sequence ID" value="KAK3094743.1"/>
    <property type="molecule type" value="Genomic_DNA"/>
</dbReference>
<feature type="domain" description="Chitobiase/beta-hexosaminidases N-terminal" evidence="8">
    <location>
        <begin position="862"/>
        <end position="1022"/>
    </location>
</feature>
<feature type="domain" description="Chitobiase/beta-hexosaminidases N-terminal" evidence="8">
    <location>
        <begin position="9"/>
        <end position="182"/>
    </location>
</feature>
<dbReference type="PANTHER" id="PTHR22600">
    <property type="entry name" value="BETA-HEXOSAMINIDASE"/>
    <property type="match status" value="1"/>
</dbReference>
<evidence type="ECO:0000313" key="10">
    <source>
        <dbReference type="Proteomes" id="UP001186944"/>
    </source>
</evidence>
<evidence type="ECO:0000256" key="1">
    <source>
        <dbReference type="ARBA" id="ARBA00001231"/>
    </source>
</evidence>
<dbReference type="Pfam" id="PF00728">
    <property type="entry name" value="Glyco_hydro_20"/>
    <property type="match status" value="2"/>
</dbReference>
<dbReference type="Pfam" id="PF03173">
    <property type="entry name" value="CHB_HEX"/>
    <property type="match status" value="2"/>
</dbReference>
<dbReference type="InterPro" id="IPR029018">
    <property type="entry name" value="Hex-like_dom2"/>
</dbReference>
<dbReference type="Gene3D" id="3.30.379.10">
    <property type="entry name" value="Chitobiase/beta-hexosaminidase domain 2-like"/>
    <property type="match status" value="2"/>
</dbReference>
<dbReference type="InterPro" id="IPR013783">
    <property type="entry name" value="Ig-like_fold"/>
</dbReference>
<comment type="caution">
    <text evidence="9">The sequence shown here is derived from an EMBL/GenBank/DDBJ whole genome shotgun (WGS) entry which is preliminary data.</text>
</comment>
<sequence>QSEIDYIADNLDIEVRTTDNLENDGQKHGVNLLLHNTGNRTIKGRDWEIYFYSFFMVEPEMLEQGLSFIDRDYMIKLSHVSGTLYKLEPLPGFRPIKPGQDRDIEFNVKYWSASASDYLPNWYVTAKNHTPRVIRSTTTKFPEAKKHIVRESINPHFVGEFGSASQWKRYRDDEMNPFTPQDRYIRYKRDEESSIPRSIVPTPKSVVQSTFASNFLNSGKWNIVADPQLDDEASLLKRRLGIKNIDPPPYNKKSQEIQLILDPDLPVNEEGYHLKTFPLRQIIAIKGRTPAGVYYGIETLGAFIDQNGPDLKIRGLDIKDDPRFHYRGLHIDLARNFLPRNELKRVIDHMGMYKLNKLHLSLSNDEGWRIEIPDIPELTQIGSQRCHDLEEKECLLPQLGSGPDQNSTKTGSGFLTIEDYKFLVRYAAEHHIEIIPEINSPGHAYAAIKSLEERHKKAIDKKTNPLYRLKDPEDLSEYLSVQNYRNNVMNPCMESTYIFIQKVIQTLKDAHESVGVPLETYHFGGDDVPKDVWLNSTACNHGNKYKDWRSHFNRRIAAKTEQLGVKLAGYDDGFVDRDGAPYLRPKTSKHAAIAQFYNSIPDFGKVNRAHDLANADYKVVLSPATHLYFDHPYEPDPEERGLYWATRYSDTKKMFGFMPDNLYINFLTKRSGERISMRDLCGIDMKNCPKLIKPENVIGLEGQLWGELVTSREQLDYMLFPRLLALAERAWHKAPWEDIADTSVREREMNRDWNKFANNVGTHDLARLYDNGIQYRVSPPGAKVEDGRILTSTEFPQETVEVSTNGGKRWKPVPIEWSLGGASNEILLRTRALDKRTSRAVEFDPRGEVFIPNQKDVDNIARSLYVTYTVLNNLVDTNNSFLLRLTFENVGNLTVTYGNWSIYFYSIRLLQPQHFPYENGYLLHDCGLWLHHVAGSLYRLQPDFDKFIMAKGQKRSCLVRGKYWQVARTDIMPKWYIAADGMMPRIIENTKGDDLDFVQPFNAPNRWKRYPNDQFNPYSPMTRYRVNDDVIDYGGKIKPVIPTPRLLRRLDMSIIITPQDWAVLESADFPQESKLLADTFNLPLVSKDPNDGRKLIRFTKTKPTNQQLMDTDPGILRDSYVISMTNEIYIEANDGPGAFYAVMTLESLGEKTENGTIVPVMVIMDSPRYSYRGLHLDVARNFKRKEEVMKLLDLMSRYKLNKFHFHLSDDEGWRLQIPELPELTKVGAHRCHDPEETKCTLSQLGSGPFDTYPGSGYYTVKDYRDILKYAADRHIEVIPEVNTPGHSHAAITAMESRYHRFMKNINEYEADRFLLSEIDDNSTFVTRQSFSHNVINPCLESTYSFIYHVIKNMKKMHSDIQPLRVYHFGGPGGDVFDTTVWNASKICQRFIKEDPSNMKITDLPLYFLQRIGEIARAEDLQIGLWEDALMAGGKPFQKNMLPMDPGEIHAYAWKNVWDRGEADNAHKLANADYKVILAHATHLFLDHPHEPDPEERGYYWATRFIDTRKVFGYTPDHIIWNADLTSTGVPITYDEVCPSPGCEELNKTQNIAGIQGNLWSETIRNEDDLDSMSSPRVLALAERAWHHSEWEDEPDILKRHRSRDQEWYQFANTLGYKELLKLDQMGYKYHIPLPGAM</sequence>
<dbReference type="GO" id="GO:0030203">
    <property type="term" value="P:glycosaminoglycan metabolic process"/>
    <property type="evidence" value="ECO:0007669"/>
    <property type="project" value="TreeGrafter"/>
</dbReference>
<keyword evidence="4" id="KW-0378">Hydrolase</keyword>
<dbReference type="GO" id="GO:0016020">
    <property type="term" value="C:membrane"/>
    <property type="evidence" value="ECO:0007669"/>
    <property type="project" value="TreeGrafter"/>
</dbReference>
<dbReference type="InterPro" id="IPR012291">
    <property type="entry name" value="CBM2_carb-bd_dom_sf"/>
</dbReference>
<dbReference type="InterPro" id="IPR025705">
    <property type="entry name" value="Beta_hexosaminidase_sua/sub"/>
</dbReference>
<dbReference type="GO" id="GO:0030247">
    <property type="term" value="F:polysaccharide binding"/>
    <property type="evidence" value="ECO:0007669"/>
    <property type="project" value="InterPro"/>
</dbReference>
<name>A0AA89C0L4_PINIB</name>
<dbReference type="Gene3D" id="3.20.20.80">
    <property type="entry name" value="Glycosidases"/>
    <property type="match status" value="2"/>
</dbReference>
<dbReference type="EC" id="3.2.1.52" evidence="3"/>
<reference evidence="9" key="1">
    <citation type="submission" date="2019-08" db="EMBL/GenBank/DDBJ databases">
        <title>The improved chromosome-level genome for the pearl oyster Pinctada fucata martensii using PacBio sequencing and Hi-C.</title>
        <authorList>
            <person name="Zheng Z."/>
        </authorList>
    </citation>
    <scope>NUCLEOTIDE SEQUENCE</scope>
    <source>
        <strain evidence="9">ZZ-2019</strain>
        <tissue evidence="9">Adductor muscle</tissue>
    </source>
</reference>
<dbReference type="PANTHER" id="PTHR22600:SF57">
    <property type="entry name" value="BETA-N-ACETYLHEXOSAMINIDASE"/>
    <property type="match status" value="1"/>
</dbReference>
<evidence type="ECO:0000259" key="8">
    <source>
        <dbReference type="SMART" id="SM01081"/>
    </source>
</evidence>
<dbReference type="SMART" id="SM01081">
    <property type="entry name" value="CHB_HEX"/>
    <property type="match status" value="2"/>
</dbReference>
<dbReference type="InterPro" id="IPR004866">
    <property type="entry name" value="CHB/HEX_N_dom"/>
</dbReference>
<dbReference type="Gene3D" id="2.60.40.10">
    <property type="entry name" value="Immunoglobulins"/>
    <property type="match status" value="1"/>
</dbReference>
<comment type="catalytic activity">
    <reaction evidence="1">
        <text>Hydrolysis of terminal non-reducing N-acetyl-D-hexosamine residues in N-acetyl-beta-D-hexosaminides.</text>
        <dbReference type="EC" id="3.2.1.52"/>
    </reaction>
</comment>
<accession>A0AA89C0L4</accession>
<evidence type="ECO:0000256" key="2">
    <source>
        <dbReference type="ARBA" id="ARBA00006285"/>
    </source>
</evidence>
<dbReference type="SUPFAM" id="SSF81296">
    <property type="entry name" value="E set domains"/>
    <property type="match status" value="2"/>
</dbReference>
<dbReference type="InterPro" id="IPR004867">
    <property type="entry name" value="CHB_C_dom"/>
</dbReference>